<protein>
    <submittedName>
        <fullName evidence="4">Uncharacterized protein YjdB</fullName>
    </submittedName>
</protein>
<proteinExistence type="predicted"/>
<dbReference type="Gene3D" id="2.60.120.200">
    <property type="match status" value="1"/>
</dbReference>
<sequence length="1634" mass="175836">MRKVFSSMLLLLMLTMGIPLGIRWTEAVSAAAAESPPFDTAAAVETLKRLVPNHYGQVRLVAVNRDASGDNFHILSKDGLVEIQGTSPAVLLTGFNWYLKYVAKANINWNGEQLNLPQQLPLPVQEIVQQANVPHRFALNDTDDGYTGAYRNWQDWEHMIDVLALNGVNEVLVTVGQEAVYYDTFQEFGYSAQEMSNWITLPAHQPWWLLQNMCCFAGPNSENLVNERAIIGKKIADRLRELGMTPVFPGYFGTVPTKFVEKNPTGRVISQGTWVGFNRPDWLDPRNALFPKIAEAFYRNQTKRFGDTTMFKMDLLHEGGNAGDVPVGTASKAVETALQAAHPGAIWTILGWQSNPSSTLLAPLDKTKLLILDGLSDRYSNLNREQSWPGVPYAFGSIWNFGGHTTMGANLSDWNTKYWQWKAKSGSKLNGIALMPEGSENNPVAFDFFTEIAWQQGPVDLPNWFGTWAERRYGGGDENAKAAWETLRQTAYNMPAGEWSEAQDGLFGAQPSLTASNAATWSPASMRYDGVAFDLALPAILNVKPELRSSSAYRYDLMDITRQVLSNHSRVLLPQIKQAYDAKDKMQFTALTDKWLKWMELIEEVTATNKQTMLGPWLDKAKSFASNDAERARLEFDARSLLTVWGDRSGSTSGGLHDYANREWSGLVGDYYYTRWKTYFDELKGALAEGRQPAQIDWFAIGDAWSKQQNVFPTEPQGDIHQVAQKVLDEISNSSSLGITVTADNTAIAPGATVTITATLKNENSFLPAKEVNVSIAPNPAFNVKALTATRAEQVNPGKTFTVKFEVTAADEFSVSSLIHTLSVESAYRYETAGQTAKGTINLLASKGITAPYKTVSFNNSQFAQAGNSFGIYGGGSDLWGATQGFGTIFLDDALSTDTTVTTRVVHQDNTWGWARAGIIARNDLTTNGSAGYVNIAVTPGNGCAFSWDQNGDGQLESVSSKAGFTAPVYVKLARTGSTITGACSSDGTAWTTIGTANLGSAAVKQDVGLFMSAVNVTSQLNGFVEFEGFEVNSQGVSVTGLTLDKPQVTLNLDTNKSTKLNAIIAPLNASNKNVVWSTSKEEVAKVDSNGTVTAAAVGTTTITARTAEGGFIATAEVKVVEAGPFVTEIQLDKTALSLTEGQTSELTVAVLPSNALNPNVTWSTSDSAVAQVQKTNGGKAVVTGLQAGKATITVTSIDGGYKATSQVTILPRPANLALNKPATAKSTERPAVNGNDGNLTTMWVANGGSAGNWWAVDLGDIYELTGSEIHFEKQVVWKYKIEVSNDNATWVTAVNKMSNTDTSQMQSHSYSTQGRYVRITFDQAPGQNWTAFQEFLVFGYPMKVGVTGVQLDKPALALKEGETAELTSSVWPNDAANKNVTWSSSDETVATVADSGNGKAIVTAHKAGKADVTVTTADGSFTAVSKVTVDTVVPAAPETTLSGTNSVVAGSEFTVRFGLKDVTQSVYGQDINLIYDTNVMEFVSAKSMKNGISIVQSKDRAGALRLIIASQGAGNAVTGTAEIAEIVFKAKNLEQAASGTISVTEATLGDDKGIETKASASLISIDVTAVPVGIPGDVNNDGKVSIGDLGFAAANYGKNAQSSDWNQVKRADINNDNKIDISDLAAIASKIIQ</sequence>
<evidence type="ECO:0000313" key="5">
    <source>
        <dbReference type="Proteomes" id="UP001519344"/>
    </source>
</evidence>
<reference evidence="4 5" key="1">
    <citation type="submission" date="2021-03" db="EMBL/GenBank/DDBJ databases">
        <title>Genomic Encyclopedia of Type Strains, Phase IV (KMG-IV): sequencing the most valuable type-strain genomes for metagenomic binning, comparative biology and taxonomic classification.</title>
        <authorList>
            <person name="Goeker M."/>
        </authorList>
    </citation>
    <scope>NUCLEOTIDE SEQUENCE [LARGE SCALE GENOMIC DNA]</scope>
    <source>
        <strain evidence="4 5">DSM 24950</strain>
    </source>
</reference>
<dbReference type="SUPFAM" id="SSF49785">
    <property type="entry name" value="Galactose-binding domain-like"/>
    <property type="match status" value="1"/>
</dbReference>
<keyword evidence="5" id="KW-1185">Reference proteome</keyword>
<accession>A0ABS4HVY4</accession>
<dbReference type="Pfam" id="PF02368">
    <property type="entry name" value="Big_2"/>
    <property type="match status" value="3"/>
</dbReference>
<dbReference type="InterPro" id="IPR007781">
    <property type="entry name" value="NAGLU"/>
</dbReference>
<dbReference type="InterPro" id="IPR008979">
    <property type="entry name" value="Galactose-bd-like_sf"/>
</dbReference>
<comment type="caution">
    <text evidence="4">The sequence shown here is derived from an EMBL/GenBank/DDBJ whole genome shotgun (WGS) entry which is preliminary data.</text>
</comment>
<dbReference type="Pfam" id="PF00404">
    <property type="entry name" value="Dockerin_1"/>
    <property type="match status" value="1"/>
</dbReference>
<name>A0ABS4HVY4_9BACL</name>
<dbReference type="InterPro" id="IPR008964">
    <property type="entry name" value="Invasin/intimin_cell_adhesion"/>
</dbReference>
<dbReference type="Gene3D" id="2.60.40.1080">
    <property type="match status" value="3"/>
</dbReference>
<dbReference type="PANTHER" id="PTHR12872">
    <property type="entry name" value="ALPHA-N-ACETYLGLUCOSAMINIDASE"/>
    <property type="match status" value="1"/>
</dbReference>
<dbReference type="PROSITE" id="PS50022">
    <property type="entry name" value="FA58C_3"/>
    <property type="match status" value="1"/>
</dbReference>
<dbReference type="InterPro" id="IPR003343">
    <property type="entry name" value="Big_2"/>
</dbReference>
<dbReference type="Pfam" id="PF12971">
    <property type="entry name" value="NAGLU_N"/>
    <property type="match status" value="1"/>
</dbReference>
<dbReference type="InterPro" id="IPR024732">
    <property type="entry name" value="NAGLU_C"/>
</dbReference>
<dbReference type="Gene3D" id="2.60.120.260">
    <property type="entry name" value="Galactose-binding domain-like"/>
    <property type="match status" value="1"/>
</dbReference>
<evidence type="ECO:0000256" key="1">
    <source>
        <dbReference type="ARBA" id="ARBA00022801"/>
    </source>
</evidence>
<feature type="domain" description="F5/8 type C" evidence="2">
    <location>
        <begin position="1195"/>
        <end position="1341"/>
    </location>
</feature>
<keyword evidence="1" id="KW-0378">Hydrolase</keyword>
<dbReference type="PANTHER" id="PTHR12872:SF1">
    <property type="entry name" value="ALPHA-N-ACETYLGLUCOSAMINIDASE"/>
    <property type="match status" value="1"/>
</dbReference>
<dbReference type="InterPro" id="IPR008965">
    <property type="entry name" value="CBM2/CBM3_carb-bd_dom_sf"/>
</dbReference>
<dbReference type="Gene3D" id="1.20.120.670">
    <property type="entry name" value="N-acetyl-b-d-glucoasminidase"/>
    <property type="match status" value="1"/>
</dbReference>
<dbReference type="RefSeq" id="WP_209855833.1">
    <property type="nucleotide sequence ID" value="NZ_JAGGKV010000004.1"/>
</dbReference>
<dbReference type="Gene3D" id="2.60.40.680">
    <property type="match status" value="1"/>
</dbReference>
<dbReference type="Proteomes" id="UP001519344">
    <property type="component" value="Unassembled WGS sequence"/>
</dbReference>
<dbReference type="Pfam" id="PF00754">
    <property type="entry name" value="F5_F8_type_C"/>
    <property type="match status" value="1"/>
</dbReference>
<feature type="domain" description="Dockerin" evidence="3">
    <location>
        <begin position="1572"/>
        <end position="1634"/>
    </location>
</feature>
<dbReference type="CDD" id="cd08547">
    <property type="entry name" value="Type_II_cohesin"/>
    <property type="match status" value="1"/>
</dbReference>
<dbReference type="InterPro" id="IPR002105">
    <property type="entry name" value="Dockerin_1_rpt"/>
</dbReference>
<dbReference type="InterPro" id="IPR036439">
    <property type="entry name" value="Dockerin_dom_sf"/>
</dbReference>
<dbReference type="SUPFAM" id="SSF63446">
    <property type="entry name" value="Type I dockerin domain"/>
    <property type="match status" value="1"/>
</dbReference>
<dbReference type="Gene3D" id="3.20.20.80">
    <property type="entry name" value="Glycosidases"/>
    <property type="match status" value="1"/>
</dbReference>
<dbReference type="PROSITE" id="PS00018">
    <property type="entry name" value="EF_HAND_1"/>
    <property type="match status" value="1"/>
</dbReference>
<dbReference type="EMBL" id="JAGGKV010000004">
    <property type="protein sequence ID" value="MBP1962793.1"/>
    <property type="molecule type" value="Genomic_DNA"/>
</dbReference>
<dbReference type="Gene3D" id="1.10.1330.10">
    <property type="entry name" value="Dockerin domain"/>
    <property type="match status" value="1"/>
</dbReference>
<evidence type="ECO:0000259" key="2">
    <source>
        <dbReference type="PROSITE" id="PS50022"/>
    </source>
</evidence>
<dbReference type="InterPro" id="IPR018247">
    <property type="entry name" value="EF_Hand_1_Ca_BS"/>
</dbReference>
<gene>
    <name evidence="4" type="ORF">J2Z65_002009</name>
</gene>
<evidence type="ECO:0000313" key="4">
    <source>
        <dbReference type="EMBL" id="MBP1962793.1"/>
    </source>
</evidence>
<dbReference type="Pfam" id="PF05089">
    <property type="entry name" value="NAGLU"/>
    <property type="match status" value="1"/>
</dbReference>
<dbReference type="Pfam" id="PF12972">
    <property type="entry name" value="NAGLU_C"/>
    <property type="match status" value="1"/>
</dbReference>
<dbReference type="CDD" id="cd14254">
    <property type="entry name" value="Dockerin_II"/>
    <property type="match status" value="1"/>
</dbReference>
<dbReference type="InterPro" id="IPR016134">
    <property type="entry name" value="Dockerin_dom"/>
</dbReference>
<dbReference type="SUPFAM" id="SSF49373">
    <property type="entry name" value="Invasin/intimin cell-adhesion fragments"/>
    <property type="match status" value="3"/>
</dbReference>
<organism evidence="4 5">
    <name type="scientific">Paenibacillus aceris</name>
    <dbReference type="NCBI Taxonomy" id="869555"/>
    <lineage>
        <taxon>Bacteria</taxon>
        <taxon>Bacillati</taxon>
        <taxon>Bacillota</taxon>
        <taxon>Bacilli</taxon>
        <taxon>Bacillales</taxon>
        <taxon>Paenibacillaceae</taxon>
        <taxon>Paenibacillus</taxon>
    </lineage>
</organism>
<dbReference type="InterPro" id="IPR024240">
    <property type="entry name" value="NAGLU_N"/>
</dbReference>
<dbReference type="SUPFAM" id="SSF49384">
    <property type="entry name" value="Carbohydrate-binding domain"/>
    <property type="match status" value="1"/>
</dbReference>
<dbReference type="InterPro" id="IPR000421">
    <property type="entry name" value="FA58C"/>
</dbReference>
<dbReference type="Gene3D" id="3.30.379.10">
    <property type="entry name" value="Chitobiase/beta-hexosaminidase domain 2-like"/>
    <property type="match status" value="1"/>
</dbReference>
<dbReference type="InterPro" id="IPR029018">
    <property type="entry name" value="Hex-like_dom2"/>
</dbReference>
<dbReference type="SMART" id="SM00635">
    <property type="entry name" value="BID_2"/>
    <property type="match status" value="3"/>
</dbReference>
<evidence type="ECO:0000259" key="3">
    <source>
        <dbReference type="PROSITE" id="PS51766"/>
    </source>
</evidence>
<dbReference type="InterPro" id="IPR024733">
    <property type="entry name" value="NAGLU_tim-barrel"/>
</dbReference>
<dbReference type="PROSITE" id="PS51766">
    <property type="entry name" value="DOCKERIN"/>
    <property type="match status" value="1"/>
</dbReference>